<name>A0A8K0XRP2_9AGAR</name>
<sequence>MEDGPPSSVTSGERLQLLRKHTATWDSMAYTATVDIPMESGCWDFYGGIFAEEKQGGLAITQLPSQLRGIPHLSWELQDIGVDIQDFRVDPAQDLLVIADNGPTGPSAHTIHLRSLSTGKPHPSAEPPSALHYIYPNDDVGLCFHISGNYLGILFLQQDGSNALVIWDWKSGNIVMESQSDAVRAFCFLSDRHILVAQGDPTYGVVIVIYDFTPSDNLVSSDLPQPVCVFQYPEMILPYDYKGKPPKIGTLTIDMFPSPGWTPHPSLSVPFHLDRDQRLIQLTVSFIRHRKAVHFFPISPFLRQISLYRSSMVATGRQIPWQDWAQNESCMRIWDRPTDFTSVCSVYGTSRIYCKAHINPNYAGRTRQ</sequence>
<evidence type="ECO:0000313" key="2">
    <source>
        <dbReference type="Proteomes" id="UP000813824"/>
    </source>
</evidence>
<dbReference type="Proteomes" id="UP000813824">
    <property type="component" value="Unassembled WGS sequence"/>
</dbReference>
<dbReference type="EMBL" id="JAEVFJ010000010">
    <property type="protein sequence ID" value="KAH8102075.1"/>
    <property type="molecule type" value="Genomic_DNA"/>
</dbReference>
<evidence type="ECO:0000313" key="1">
    <source>
        <dbReference type="EMBL" id="KAH8102075.1"/>
    </source>
</evidence>
<organism evidence="1 2">
    <name type="scientific">Cristinia sonorae</name>
    <dbReference type="NCBI Taxonomy" id="1940300"/>
    <lineage>
        <taxon>Eukaryota</taxon>
        <taxon>Fungi</taxon>
        <taxon>Dikarya</taxon>
        <taxon>Basidiomycota</taxon>
        <taxon>Agaricomycotina</taxon>
        <taxon>Agaricomycetes</taxon>
        <taxon>Agaricomycetidae</taxon>
        <taxon>Agaricales</taxon>
        <taxon>Pleurotineae</taxon>
        <taxon>Stephanosporaceae</taxon>
        <taxon>Cristinia</taxon>
    </lineage>
</organism>
<dbReference type="SUPFAM" id="SSF69322">
    <property type="entry name" value="Tricorn protease domain 2"/>
    <property type="match status" value="1"/>
</dbReference>
<keyword evidence="2" id="KW-1185">Reference proteome</keyword>
<proteinExistence type="predicted"/>
<comment type="caution">
    <text evidence="1">The sequence shown here is derived from an EMBL/GenBank/DDBJ whole genome shotgun (WGS) entry which is preliminary data.</text>
</comment>
<reference evidence="1" key="1">
    <citation type="journal article" date="2021" name="New Phytol.">
        <title>Evolutionary innovations through gain and loss of genes in the ectomycorrhizal Boletales.</title>
        <authorList>
            <person name="Wu G."/>
            <person name="Miyauchi S."/>
            <person name="Morin E."/>
            <person name="Kuo A."/>
            <person name="Drula E."/>
            <person name="Varga T."/>
            <person name="Kohler A."/>
            <person name="Feng B."/>
            <person name="Cao Y."/>
            <person name="Lipzen A."/>
            <person name="Daum C."/>
            <person name="Hundley H."/>
            <person name="Pangilinan J."/>
            <person name="Johnson J."/>
            <person name="Barry K."/>
            <person name="LaButti K."/>
            <person name="Ng V."/>
            <person name="Ahrendt S."/>
            <person name="Min B."/>
            <person name="Choi I.G."/>
            <person name="Park H."/>
            <person name="Plett J.M."/>
            <person name="Magnuson J."/>
            <person name="Spatafora J.W."/>
            <person name="Nagy L.G."/>
            <person name="Henrissat B."/>
            <person name="Grigoriev I.V."/>
            <person name="Yang Z.L."/>
            <person name="Xu J."/>
            <person name="Martin F.M."/>
        </authorList>
    </citation>
    <scope>NUCLEOTIDE SEQUENCE</scope>
    <source>
        <strain evidence="1">KKN 215</strain>
    </source>
</reference>
<dbReference type="AlphaFoldDB" id="A0A8K0XRP2"/>
<dbReference type="OrthoDB" id="3174109at2759"/>
<gene>
    <name evidence="1" type="ORF">BXZ70DRAFT_52774</name>
</gene>
<protein>
    <submittedName>
        <fullName evidence="1">Uncharacterized protein</fullName>
    </submittedName>
</protein>
<accession>A0A8K0XRP2</accession>